<dbReference type="GO" id="GO:0045892">
    <property type="term" value="P:negative regulation of DNA-templated transcription"/>
    <property type="evidence" value="ECO:0007669"/>
    <property type="project" value="TreeGrafter"/>
</dbReference>
<evidence type="ECO:0000259" key="5">
    <source>
        <dbReference type="PROSITE" id="PS51078"/>
    </source>
</evidence>
<sequence length="267" mass="28474">MAENQFESELDGASPTGAQSVDRAMQLLRLIGDAGSAGATLQSMAEALALSKPTCRRLLLALARGGMVEQTHHNNRYWLGAGLFALANQATTGHVMSADIRRQVQDLASVCGETCFLSVRRGNFGVIVDRFDPITVDVAKRATRGAEYPLGVGAAPLAIFSAISATDAEDSLNANDGLIARHFRRASVDKILMARQETLDQGYSLNRGMVFDGTWGLGVALRSRSGRVVGALSISAKAEKLLSTTRQRELGDRLIRSASSISTELPA</sequence>
<feature type="domain" description="IclR-ED" evidence="5">
    <location>
        <begin position="82"/>
        <end position="267"/>
    </location>
</feature>
<dbReference type="PANTHER" id="PTHR30136:SF39">
    <property type="entry name" value="TRANSCRIPTIONAL REGULATORY PROTEIN"/>
    <property type="match status" value="1"/>
</dbReference>
<evidence type="ECO:0000313" key="6">
    <source>
        <dbReference type="EMBL" id="PZQ76829.1"/>
    </source>
</evidence>
<organism evidence="6 7">
    <name type="scientific">Variovorax paradoxus</name>
    <dbReference type="NCBI Taxonomy" id="34073"/>
    <lineage>
        <taxon>Bacteria</taxon>
        <taxon>Pseudomonadati</taxon>
        <taxon>Pseudomonadota</taxon>
        <taxon>Betaproteobacteria</taxon>
        <taxon>Burkholderiales</taxon>
        <taxon>Comamonadaceae</taxon>
        <taxon>Variovorax</taxon>
    </lineage>
</organism>
<feature type="domain" description="HTH iclR-type" evidence="4">
    <location>
        <begin position="18"/>
        <end position="81"/>
    </location>
</feature>
<keyword evidence="3" id="KW-0804">Transcription</keyword>
<comment type="caution">
    <text evidence="6">The sequence shown here is derived from an EMBL/GenBank/DDBJ whole genome shotgun (WGS) entry which is preliminary data.</text>
</comment>
<dbReference type="AlphaFoldDB" id="A0A2W5QKC5"/>
<name>A0A2W5QKC5_VARPD</name>
<evidence type="ECO:0000256" key="1">
    <source>
        <dbReference type="ARBA" id="ARBA00023015"/>
    </source>
</evidence>
<accession>A0A2W5QKC5</accession>
<evidence type="ECO:0008006" key="8">
    <source>
        <dbReference type="Google" id="ProtNLM"/>
    </source>
</evidence>
<evidence type="ECO:0000256" key="2">
    <source>
        <dbReference type="ARBA" id="ARBA00023125"/>
    </source>
</evidence>
<protein>
    <recommendedName>
        <fullName evidence="8">IclR family transcriptional regulator</fullName>
    </recommendedName>
</protein>
<keyword evidence="1" id="KW-0805">Transcription regulation</keyword>
<dbReference type="Proteomes" id="UP000249135">
    <property type="component" value="Unassembled WGS sequence"/>
</dbReference>
<evidence type="ECO:0000259" key="4">
    <source>
        <dbReference type="PROSITE" id="PS51077"/>
    </source>
</evidence>
<dbReference type="SUPFAM" id="SSF55781">
    <property type="entry name" value="GAF domain-like"/>
    <property type="match status" value="1"/>
</dbReference>
<dbReference type="EMBL" id="QFPP01000039">
    <property type="protein sequence ID" value="PZQ76829.1"/>
    <property type="molecule type" value="Genomic_DNA"/>
</dbReference>
<dbReference type="SUPFAM" id="SSF46785">
    <property type="entry name" value="Winged helix' DNA-binding domain"/>
    <property type="match status" value="1"/>
</dbReference>
<gene>
    <name evidence="6" type="ORF">DI563_05935</name>
</gene>
<reference evidence="6 7" key="1">
    <citation type="submission" date="2017-08" db="EMBL/GenBank/DDBJ databases">
        <title>Infants hospitalized years apart are colonized by the same room-sourced microbial strains.</title>
        <authorList>
            <person name="Brooks B."/>
            <person name="Olm M.R."/>
            <person name="Firek B.A."/>
            <person name="Baker R."/>
            <person name="Thomas B.C."/>
            <person name="Morowitz M.J."/>
            <person name="Banfield J.F."/>
        </authorList>
    </citation>
    <scope>NUCLEOTIDE SEQUENCE [LARGE SCALE GENOMIC DNA]</scope>
    <source>
        <strain evidence="6">S2_005_003_R2_41</strain>
    </source>
</reference>
<proteinExistence type="predicted"/>
<dbReference type="InterPro" id="IPR029016">
    <property type="entry name" value="GAF-like_dom_sf"/>
</dbReference>
<dbReference type="Gene3D" id="1.10.10.10">
    <property type="entry name" value="Winged helix-like DNA-binding domain superfamily/Winged helix DNA-binding domain"/>
    <property type="match status" value="1"/>
</dbReference>
<dbReference type="InterPro" id="IPR036390">
    <property type="entry name" value="WH_DNA-bd_sf"/>
</dbReference>
<keyword evidence="2" id="KW-0238">DNA-binding</keyword>
<dbReference type="GO" id="GO:0003677">
    <property type="term" value="F:DNA binding"/>
    <property type="evidence" value="ECO:0007669"/>
    <property type="project" value="UniProtKB-KW"/>
</dbReference>
<evidence type="ECO:0000313" key="7">
    <source>
        <dbReference type="Proteomes" id="UP000249135"/>
    </source>
</evidence>
<dbReference type="GO" id="GO:0003700">
    <property type="term" value="F:DNA-binding transcription factor activity"/>
    <property type="evidence" value="ECO:0007669"/>
    <property type="project" value="TreeGrafter"/>
</dbReference>
<dbReference type="Pfam" id="PF01614">
    <property type="entry name" value="IclR_C"/>
    <property type="match status" value="1"/>
</dbReference>
<dbReference type="PROSITE" id="PS51078">
    <property type="entry name" value="ICLR_ED"/>
    <property type="match status" value="1"/>
</dbReference>
<dbReference type="PANTHER" id="PTHR30136">
    <property type="entry name" value="HELIX-TURN-HELIX TRANSCRIPTIONAL REGULATOR, ICLR FAMILY"/>
    <property type="match status" value="1"/>
</dbReference>
<dbReference type="PROSITE" id="PS51077">
    <property type="entry name" value="HTH_ICLR"/>
    <property type="match status" value="1"/>
</dbReference>
<dbReference type="InterPro" id="IPR036388">
    <property type="entry name" value="WH-like_DNA-bd_sf"/>
</dbReference>
<dbReference type="SMART" id="SM00346">
    <property type="entry name" value="HTH_ICLR"/>
    <property type="match status" value="1"/>
</dbReference>
<dbReference type="Pfam" id="PF09339">
    <property type="entry name" value="HTH_IclR"/>
    <property type="match status" value="1"/>
</dbReference>
<evidence type="ECO:0000256" key="3">
    <source>
        <dbReference type="ARBA" id="ARBA00023163"/>
    </source>
</evidence>
<dbReference type="Gene3D" id="3.30.450.40">
    <property type="match status" value="1"/>
</dbReference>
<dbReference type="InterPro" id="IPR005471">
    <property type="entry name" value="Tscrpt_reg_IclR_N"/>
</dbReference>
<dbReference type="InterPro" id="IPR050707">
    <property type="entry name" value="HTH_MetabolicPath_Reg"/>
</dbReference>
<dbReference type="InterPro" id="IPR014757">
    <property type="entry name" value="Tscrpt_reg_IclR_C"/>
</dbReference>